<dbReference type="AlphaFoldDB" id="A0A7J7M0L3"/>
<dbReference type="Proteomes" id="UP000541444">
    <property type="component" value="Unassembled WGS sequence"/>
</dbReference>
<gene>
    <name evidence="1" type="ORF">GIB67_025559</name>
</gene>
<evidence type="ECO:0000313" key="1">
    <source>
        <dbReference type="EMBL" id="KAF6148340.1"/>
    </source>
</evidence>
<keyword evidence="2" id="KW-1185">Reference proteome</keyword>
<dbReference type="OrthoDB" id="1730237at2759"/>
<proteinExistence type="predicted"/>
<dbReference type="EMBL" id="JACGCM010001848">
    <property type="protein sequence ID" value="KAF6148340.1"/>
    <property type="molecule type" value="Genomic_DNA"/>
</dbReference>
<reference evidence="1 2" key="1">
    <citation type="journal article" date="2020" name="IScience">
        <title>Genome Sequencing of the Endangered Kingdonia uniflora (Circaeasteraceae, Ranunculales) Reveals Potential Mechanisms of Evolutionary Specialization.</title>
        <authorList>
            <person name="Sun Y."/>
            <person name="Deng T."/>
            <person name="Zhang A."/>
            <person name="Moore M.J."/>
            <person name="Landis J.B."/>
            <person name="Lin N."/>
            <person name="Zhang H."/>
            <person name="Zhang X."/>
            <person name="Huang J."/>
            <person name="Zhang X."/>
            <person name="Sun H."/>
            <person name="Wang H."/>
        </authorList>
    </citation>
    <scope>NUCLEOTIDE SEQUENCE [LARGE SCALE GENOMIC DNA]</scope>
    <source>
        <strain evidence="1">TB1705</strain>
        <tissue evidence="1">Leaf</tissue>
    </source>
</reference>
<sequence length="66" mass="8030">MVPITVDDWSGFDQKNLDRLWEIIKQKFVLDEHKNKYCLQSLGKLWRSYKSRLREKIDTCKSQEKL</sequence>
<protein>
    <submittedName>
        <fullName evidence="1">Uncharacterized protein</fullName>
    </submittedName>
</protein>
<comment type="caution">
    <text evidence="1">The sequence shown here is derived from an EMBL/GenBank/DDBJ whole genome shotgun (WGS) entry which is preliminary data.</text>
</comment>
<name>A0A7J7M0L3_9MAGN</name>
<accession>A0A7J7M0L3</accession>
<organism evidence="1 2">
    <name type="scientific">Kingdonia uniflora</name>
    <dbReference type="NCBI Taxonomy" id="39325"/>
    <lineage>
        <taxon>Eukaryota</taxon>
        <taxon>Viridiplantae</taxon>
        <taxon>Streptophyta</taxon>
        <taxon>Embryophyta</taxon>
        <taxon>Tracheophyta</taxon>
        <taxon>Spermatophyta</taxon>
        <taxon>Magnoliopsida</taxon>
        <taxon>Ranunculales</taxon>
        <taxon>Circaeasteraceae</taxon>
        <taxon>Kingdonia</taxon>
    </lineage>
</organism>
<evidence type="ECO:0000313" key="2">
    <source>
        <dbReference type="Proteomes" id="UP000541444"/>
    </source>
</evidence>